<organism evidence="3 4">
    <name type="scientific">Lasius niger</name>
    <name type="common">Black garden ant</name>
    <dbReference type="NCBI Taxonomy" id="67767"/>
    <lineage>
        <taxon>Eukaryota</taxon>
        <taxon>Metazoa</taxon>
        <taxon>Ecdysozoa</taxon>
        <taxon>Arthropoda</taxon>
        <taxon>Hexapoda</taxon>
        <taxon>Insecta</taxon>
        <taxon>Pterygota</taxon>
        <taxon>Neoptera</taxon>
        <taxon>Endopterygota</taxon>
        <taxon>Hymenoptera</taxon>
        <taxon>Apocrita</taxon>
        <taxon>Aculeata</taxon>
        <taxon>Formicoidea</taxon>
        <taxon>Formicidae</taxon>
        <taxon>Formicinae</taxon>
        <taxon>Lasius</taxon>
        <taxon>Lasius</taxon>
    </lineage>
</organism>
<protein>
    <recommendedName>
        <fullName evidence="5">Mucin-5AC</fullName>
    </recommendedName>
</protein>
<keyword evidence="2" id="KW-0732">Signal</keyword>
<feature type="compositionally biased region" description="Pro residues" evidence="1">
    <location>
        <begin position="781"/>
        <end position="793"/>
    </location>
</feature>
<feature type="region of interest" description="Disordered" evidence="1">
    <location>
        <begin position="949"/>
        <end position="995"/>
    </location>
</feature>
<dbReference type="STRING" id="67767.A0A0J7KW31"/>
<feature type="compositionally biased region" description="Basic and acidic residues" evidence="1">
    <location>
        <begin position="1063"/>
        <end position="1072"/>
    </location>
</feature>
<feature type="region of interest" description="Disordered" evidence="1">
    <location>
        <begin position="315"/>
        <end position="335"/>
    </location>
</feature>
<reference evidence="3 4" key="1">
    <citation type="submission" date="2015-04" db="EMBL/GenBank/DDBJ databases">
        <title>Lasius niger genome sequencing.</title>
        <authorList>
            <person name="Konorov E.A."/>
            <person name="Nikitin M.A."/>
            <person name="Kirill M.V."/>
            <person name="Chang P."/>
        </authorList>
    </citation>
    <scope>NUCLEOTIDE SEQUENCE [LARGE SCALE GENOMIC DNA]</scope>
    <source>
        <tissue evidence="3">Whole</tissue>
    </source>
</reference>
<feature type="region of interest" description="Disordered" evidence="1">
    <location>
        <begin position="120"/>
        <end position="158"/>
    </location>
</feature>
<feature type="compositionally biased region" description="Basic and acidic residues" evidence="1">
    <location>
        <begin position="1030"/>
        <end position="1042"/>
    </location>
</feature>
<feature type="compositionally biased region" description="Basic and acidic residues" evidence="1">
    <location>
        <begin position="123"/>
        <end position="152"/>
    </location>
</feature>
<feature type="region of interest" description="Disordered" evidence="1">
    <location>
        <begin position="1356"/>
        <end position="1384"/>
    </location>
</feature>
<feature type="compositionally biased region" description="Low complexity" evidence="1">
    <location>
        <begin position="1140"/>
        <end position="1152"/>
    </location>
</feature>
<dbReference type="EMBL" id="LBMM01002519">
    <property type="protein sequence ID" value="KMQ94707.1"/>
    <property type="molecule type" value="Genomic_DNA"/>
</dbReference>
<dbReference type="OrthoDB" id="7482953at2759"/>
<evidence type="ECO:0000256" key="1">
    <source>
        <dbReference type="SAM" id="MobiDB-lite"/>
    </source>
</evidence>
<feature type="chain" id="PRO_5005290269" description="Mucin-5AC" evidence="2">
    <location>
        <begin position="18"/>
        <end position="1384"/>
    </location>
</feature>
<comment type="caution">
    <text evidence="3">The sequence shown here is derived from an EMBL/GenBank/DDBJ whole genome shotgun (WGS) entry which is preliminary data.</text>
</comment>
<feature type="region of interest" description="Disordered" evidence="1">
    <location>
        <begin position="1138"/>
        <end position="1160"/>
    </location>
</feature>
<feature type="compositionally biased region" description="Acidic residues" evidence="1">
    <location>
        <begin position="383"/>
        <end position="407"/>
    </location>
</feature>
<proteinExistence type="predicted"/>
<feature type="compositionally biased region" description="Low complexity" evidence="1">
    <location>
        <begin position="422"/>
        <end position="480"/>
    </location>
</feature>
<feature type="region of interest" description="Disordered" evidence="1">
    <location>
        <begin position="422"/>
        <end position="482"/>
    </location>
</feature>
<feature type="compositionally biased region" description="Low complexity" evidence="1">
    <location>
        <begin position="860"/>
        <end position="874"/>
    </location>
</feature>
<feature type="compositionally biased region" description="Basic and acidic residues" evidence="1">
    <location>
        <begin position="955"/>
        <end position="977"/>
    </location>
</feature>
<dbReference type="PaxDb" id="67767-A0A0J7KW31"/>
<sequence>MRSRLWTLLALLTCVSGEYLMGGHLDNNAGSRRSGKIESSSASERKTRLDDLDLDLMAEESAVAAVGVPAETLTGDDDDVPRYHIPYPFAFNGGKPFSLEKDPITGKIDFQKAPPVKAVNYTDHNHESGDGSSEDRGEKDAERKKNKGKDNEDVGPNEINTYANFHDFLNLPVHYSSDKYGNDKYPLISSSYANTKVQSGANSYSTYNHRPYHPENDVYARPVNKNPYAPITKTSTHKTTAIEDDKAKWTSPSTITTSLPAITTNSSRTMLSTSTRAPAVTTWKPSNTPTAFHSVDRTEMENEKNLLPIEKLHASGHAESHRNPGNVPTRTPNDGAMMVEKTQTASLLHKDHSNLDNFVLSHARPETKPAQSEEYRDSYDTYELPDGESENDGDGEGDSDGNSEENDFFLPFKDLLKEITSVSSTTASPTASTAATTTTTTTTAGTPTTTVTASSSGTTTTTTTTMVVPSRSVSSTSSAPEDALANGRPQFPMMPQHPIVPSSLNSDRRQSVAESHDGIIGHGYRPSPIKLEPNRLGAGTVIESTSNIVIPPDQDTVSFVLGNRQSVEGGYYSVGTAVGENPYGSLSDVDTTLWPLHNDPHGPMKGVKHEHSPAHSPVTELPSSDRVTQKWWSPSSLKTSNEIEPTKSQSPLVAIASAVIQDTRNRSKEKDSGYVIFPDEVETKDKGGATKEEHIVIINEADGSIRELITPKTTTLTTATTMATTTTNKTRLNLSATIGGDLPQLAEDLIPPAESSRPPSYYYHYQYDIPRPDHTRLPQRSPLPPPPPPPPPASHIKPPHSGVPPPLDAGLRKRPYSPDTKLPNILPQFRPNAKASHGHRGPDAIGTMPAGQGSSGIRVRQPLPSHSSSTSRRPLLPPPPSYLQRLNPPPPPIHAVRLAFVPTSNVDGIAPSHETESTIRTRLRPPHAAASISRVGLEENKLFAHGIGQTGIKNGESRKEDHGKSEIADENEERYPEEPPMTPPRPPLFPKRRTADPPRVATLQMIQQHGEFVGENDEADEPVESVLAHEAERRKSDDHDNPAEIPEQPVYVVYPVNTAVNIHPDDSNEKDGSVVVGTRGPHRPLPPDTLLQNEPAEETHTVYNGRPLVALDFPYPLERPDPTSVFPAAGVKETPLLIPSKQRQQQQQVSVESEQEKNGKDEHVDAVNVIPYLQDFPLTFNRKKSDAAISVTLHRTAPIAIASTSASASTSTASTSTSTPIAYVYTPTHAPYSIHRLDEDVDDDDEERTDAAANVDAKQTVLLPSRQPSNSASSAPAPQNFMAPFVASISAETPNKNGWSVVVVEGAERKSDSDETKLIGSEIETQTEKNEFDADNFKPQLFGGFKPIYEFPTDDAVRRDVADTNAEVDTPRHSKKLTSVSDKG</sequence>
<evidence type="ECO:0000256" key="2">
    <source>
        <dbReference type="SAM" id="SignalP"/>
    </source>
</evidence>
<evidence type="ECO:0008006" key="5">
    <source>
        <dbReference type="Google" id="ProtNLM"/>
    </source>
</evidence>
<name>A0A0J7KW31_LASNI</name>
<feature type="region of interest" description="Disordered" evidence="1">
    <location>
        <begin position="605"/>
        <end position="627"/>
    </location>
</feature>
<feature type="compositionally biased region" description="Basic and acidic residues" evidence="1">
    <location>
        <begin position="363"/>
        <end position="379"/>
    </location>
</feature>
<evidence type="ECO:0000313" key="4">
    <source>
        <dbReference type="Proteomes" id="UP000036403"/>
    </source>
</evidence>
<feature type="region of interest" description="Disordered" evidence="1">
    <location>
        <begin position="749"/>
        <end position="878"/>
    </location>
</feature>
<feature type="compositionally biased region" description="Pro residues" evidence="1">
    <location>
        <begin position="978"/>
        <end position="989"/>
    </location>
</feature>
<feature type="region of interest" description="Disordered" evidence="1">
    <location>
        <begin position="25"/>
        <end position="48"/>
    </location>
</feature>
<accession>A0A0J7KW31</accession>
<dbReference type="Proteomes" id="UP000036403">
    <property type="component" value="Unassembled WGS sequence"/>
</dbReference>
<feature type="region of interest" description="Disordered" evidence="1">
    <location>
        <begin position="362"/>
        <end position="407"/>
    </location>
</feature>
<evidence type="ECO:0000313" key="3">
    <source>
        <dbReference type="EMBL" id="KMQ94707.1"/>
    </source>
</evidence>
<gene>
    <name evidence="3" type="ORF">RF55_5125</name>
</gene>
<keyword evidence="4" id="KW-1185">Reference proteome</keyword>
<feature type="signal peptide" evidence="2">
    <location>
        <begin position="1"/>
        <end position="17"/>
    </location>
</feature>
<feature type="region of interest" description="Disordered" evidence="1">
    <location>
        <begin position="1030"/>
        <end position="1094"/>
    </location>
</feature>